<dbReference type="GO" id="GO:0017168">
    <property type="term" value="F:5-oxoprolinase (ATP-hydrolyzing) activity"/>
    <property type="evidence" value="ECO:0007669"/>
    <property type="project" value="TreeGrafter"/>
</dbReference>
<dbReference type="PANTHER" id="PTHR11365:SF23">
    <property type="entry name" value="HYPOTHETICAL 5-OXOPROLINASE (EUROFUNG)-RELATED"/>
    <property type="match status" value="1"/>
</dbReference>
<evidence type="ECO:0000313" key="2">
    <source>
        <dbReference type="EMBL" id="NQV66724.1"/>
    </source>
</evidence>
<name>A0A972VYM4_9GAMM</name>
<dbReference type="AlphaFoldDB" id="A0A972VYM4"/>
<dbReference type="GO" id="GO:0005829">
    <property type="term" value="C:cytosol"/>
    <property type="evidence" value="ECO:0007669"/>
    <property type="project" value="TreeGrafter"/>
</dbReference>
<feature type="domain" description="Hydantoinase B/oxoprolinase" evidence="1">
    <location>
        <begin position="5"/>
        <end position="511"/>
    </location>
</feature>
<dbReference type="EMBL" id="JABMOJ010000568">
    <property type="protein sequence ID" value="NQV66724.1"/>
    <property type="molecule type" value="Genomic_DNA"/>
</dbReference>
<dbReference type="InterPro" id="IPR045079">
    <property type="entry name" value="Oxoprolinase-like"/>
</dbReference>
<evidence type="ECO:0000259" key="1">
    <source>
        <dbReference type="Pfam" id="PF02538"/>
    </source>
</evidence>
<dbReference type="GO" id="GO:0006749">
    <property type="term" value="P:glutathione metabolic process"/>
    <property type="evidence" value="ECO:0007669"/>
    <property type="project" value="TreeGrafter"/>
</dbReference>
<dbReference type="InterPro" id="IPR003692">
    <property type="entry name" value="Hydantoinase_B"/>
</dbReference>
<proteinExistence type="predicted"/>
<sequence>MSLSAVELAILMSRVESICAEMGAVLQHAAFSPNIKDRLDYSCALFDAQGDLYAQAAHIPVHLGSMAYAMASIVDGVEWQAGDMLVLNDPFLGGTHLPDVTMVAPLFVETQLVSFVVNRAHHANIGASTPGSMPISRSITEEGVIIPPTLMIRDGILLPAAEEIFKQLQGADTSGDFAAQISANRVGLARLEQLIVRQGLDDFFEGIIAINDYGQRLAEAFLRAIPSGQYRYQDLMDGDGFGAEDVLIDLCLDVSPAGVVADFSGTSGQVEGNINCPLSVAAAAVYYVFRCLLPAQTPACAGTFRSISIKAPVGSLVNAQRPAATAAGNVETSMRIVDTVLGALAQAIPLLIPAASQGTMNNVAMGNHQVRPIWDYYETLAGGMGASQGHAGLSAVQSHMTNTLNTPIESLEQHYPLRIREYSVRRGSGGSGAQPGGDGLVREFEFLGPAELTLLTERRRHQPWGLAGGGAGASGRNWLDGVELPAKVHVSVKAGQVLRMETPGGGGYGAPTRRQKKSV</sequence>
<organism evidence="2 3">
    <name type="scientific">SAR86 cluster bacterium</name>
    <dbReference type="NCBI Taxonomy" id="2030880"/>
    <lineage>
        <taxon>Bacteria</taxon>
        <taxon>Pseudomonadati</taxon>
        <taxon>Pseudomonadota</taxon>
        <taxon>Gammaproteobacteria</taxon>
        <taxon>SAR86 cluster</taxon>
    </lineage>
</organism>
<protein>
    <submittedName>
        <fullName evidence="2">Hydantoinase B/oxoprolinase family protein</fullName>
    </submittedName>
</protein>
<gene>
    <name evidence="2" type="ORF">HQ497_15300</name>
</gene>
<evidence type="ECO:0000313" key="3">
    <source>
        <dbReference type="Proteomes" id="UP000754644"/>
    </source>
</evidence>
<dbReference type="Pfam" id="PF02538">
    <property type="entry name" value="Hydantoinase_B"/>
    <property type="match status" value="1"/>
</dbReference>
<dbReference type="PANTHER" id="PTHR11365">
    <property type="entry name" value="5-OXOPROLINASE RELATED"/>
    <property type="match status" value="1"/>
</dbReference>
<reference evidence="2" key="1">
    <citation type="submission" date="2020-05" db="EMBL/GenBank/DDBJ databases">
        <title>Sulfur intermediates as new biogeochemical hubs in an aquatic model microbial ecosystem.</title>
        <authorList>
            <person name="Vigneron A."/>
        </authorList>
    </citation>
    <scope>NUCLEOTIDE SEQUENCE</scope>
    <source>
        <strain evidence="2">Bin.250</strain>
    </source>
</reference>
<feature type="non-terminal residue" evidence="2">
    <location>
        <position position="519"/>
    </location>
</feature>
<accession>A0A972VYM4</accession>
<comment type="caution">
    <text evidence="2">The sequence shown here is derived from an EMBL/GenBank/DDBJ whole genome shotgun (WGS) entry which is preliminary data.</text>
</comment>
<dbReference type="Proteomes" id="UP000754644">
    <property type="component" value="Unassembled WGS sequence"/>
</dbReference>